<dbReference type="STRING" id="200324.A0A2N5UCS4"/>
<proteinExistence type="predicted"/>
<reference evidence="1 2" key="1">
    <citation type="submission" date="2017-11" db="EMBL/GenBank/DDBJ databases">
        <title>De novo assembly and phasing of dikaryotic genomes from two isolates of Puccinia coronata f. sp. avenae, the causal agent of oat crown rust.</title>
        <authorList>
            <person name="Miller M.E."/>
            <person name="Zhang Y."/>
            <person name="Omidvar V."/>
            <person name="Sperschneider J."/>
            <person name="Schwessinger B."/>
            <person name="Raley C."/>
            <person name="Palmer J.M."/>
            <person name="Garnica D."/>
            <person name="Upadhyaya N."/>
            <person name="Rathjen J."/>
            <person name="Taylor J.M."/>
            <person name="Park R.F."/>
            <person name="Dodds P.N."/>
            <person name="Hirsch C.D."/>
            <person name="Kianian S.F."/>
            <person name="Figueroa M."/>
        </authorList>
    </citation>
    <scope>NUCLEOTIDE SEQUENCE [LARGE SCALE GENOMIC DNA]</scope>
    <source>
        <strain evidence="1">12NC29</strain>
    </source>
</reference>
<evidence type="ECO:0000313" key="2">
    <source>
        <dbReference type="Proteomes" id="UP000235388"/>
    </source>
</evidence>
<gene>
    <name evidence="1" type="ORF">PCANC_22810</name>
</gene>
<sequence length="138" mass="15780">MASGGTLGNGSTQQAAALQQELSPITWELVELLGFWEQTMSCLLIKLMAANMNPAFRYFVDMYHHPINPFFYQSRFLDFEQQIIWMLTISGFPDLQAIYFEIVAALKISPEISIQCPDISWLADKLKQVCSLRFCFLS</sequence>
<dbReference type="EMBL" id="PGCJ01000255">
    <property type="protein sequence ID" value="PLW35549.1"/>
    <property type="molecule type" value="Genomic_DNA"/>
</dbReference>
<name>A0A2N5UCS4_9BASI</name>
<comment type="caution">
    <text evidence="1">The sequence shown here is derived from an EMBL/GenBank/DDBJ whole genome shotgun (WGS) entry which is preliminary data.</text>
</comment>
<dbReference type="OrthoDB" id="28245at2759"/>
<protein>
    <submittedName>
        <fullName evidence="1">Uncharacterized protein</fullName>
    </submittedName>
</protein>
<keyword evidence="2" id="KW-1185">Reference proteome</keyword>
<accession>A0A2N5UCS4</accession>
<dbReference type="AlphaFoldDB" id="A0A2N5UCS4"/>
<dbReference type="Proteomes" id="UP000235388">
    <property type="component" value="Unassembled WGS sequence"/>
</dbReference>
<organism evidence="1 2">
    <name type="scientific">Puccinia coronata f. sp. avenae</name>
    <dbReference type="NCBI Taxonomy" id="200324"/>
    <lineage>
        <taxon>Eukaryota</taxon>
        <taxon>Fungi</taxon>
        <taxon>Dikarya</taxon>
        <taxon>Basidiomycota</taxon>
        <taxon>Pucciniomycotina</taxon>
        <taxon>Pucciniomycetes</taxon>
        <taxon>Pucciniales</taxon>
        <taxon>Pucciniaceae</taxon>
        <taxon>Puccinia</taxon>
    </lineage>
</organism>
<evidence type="ECO:0000313" key="1">
    <source>
        <dbReference type="EMBL" id="PLW35549.1"/>
    </source>
</evidence>